<dbReference type="CDD" id="cd00371">
    <property type="entry name" value="HMA"/>
    <property type="match status" value="1"/>
</dbReference>
<feature type="domain" description="HMA" evidence="2">
    <location>
        <begin position="17"/>
        <end position="57"/>
    </location>
</feature>
<accession>A0ABV8JWV0</accession>
<dbReference type="RefSeq" id="WP_317175487.1">
    <property type="nucleotide sequence ID" value="NZ_JACYFJ010000002.1"/>
</dbReference>
<comment type="caution">
    <text evidence="3">The sequence shown here is derived from an EMBL/GenBank/DDBJ whole genome shotgun (WGS) entry which is preliminary data.</text>
</comment>
<protein>
    <submittedName>
        <fullName evidence="3">Cation transporter</fullName>
    </submittedName>
</protein>
<dbReference type="Proteomes" id="UP001595814">
    <property type="component" value="Unassembled WGS sequence"/>
</dbReference>
<keyword evidence="4" id="KW-1185">Reference proteome</keyword>
<keyword evidence="1" id="KW-0479">Metal-binding</keyword>
<dbReference type="Pfam" id="PF00403">
    <property type="entry name" value="HMA"/>
    <property type="match status" value="1"/>
</dbReference>
<sequence length="57" mass="6235">MHCPIKDIVHTSKSNMVQHTIDVEGMTCTGCEVHVKSKINKLDGILSVKASSKVRIS</sequence>
<dbReference type="PROSITE" id="PS50846">
    <property type="entry name" value="HMA_2"/>
    <property type="match status" value="1"/>
</dbReference>
<evidence type="ECO:0000313" key="3">
    <source>
        <dbReference type="EMBL" id="MFC4097447.1"/>
    </source>
</evidence>
<reference evidence="4" key="1">
    <citation type="journal article" date="2019" name="Int. J. Syst. Evol. Microbiol.">
        <title>The Global Catalogue of Microorganisms (GCM) 10K type strain sequencing project: providing services to taxonomists for standard genome sequencing and annotation.</title>
        <authorList>
            <consortium name="The Broad Institute Genomics Platform"/>
            <consortium name="The Broad Institute Genome Sequencing Center for Infectious Disease"/>
            <person name="Wu L."/>
            <person name="Ma J."/>
        </authorList>
    </citation>
    <scope>NUCLEOTIDE SEQUENCE [LARGE SCALE GENOMIC DNA]</scope>
    <source>
        <strain evidence="4">CECT 7477</strain>
    </source>
</reference>
<evidence type="ECO:0000259" key="2">
    <source>
        <dbReference type="PROSITE" id="PS50846"/>
    </source>
</evidence>
<dbReference type="InterPro" id="IPR006121">
    <property type="entry name" value="HMA_dom"/>
</dbReference>
<dbReference type="SUPFAM" id="SSF55008">
    <property type="entry name" value="HMA, heavy metal-associated domain"/>
    <property type="match status" value="1"/>
</dbReference>
<dbReference type="Gene3D" id="3.30.70.100">
    <property type="match status" value="1"/>
</dbReference>
<name>A0ABV8JWV0_9FLAO</name>
<proteinExistence type="predicted"/>
<dbReference type="InterPro" id="IPR036163">
    <property type="entry name" value="HMA_dom_sf"/>
</dbReference>
<dbReference type="InterPro" id="IPR017969">
    <property type="entry name" value="Heavy-metal-associated_CS"/>
</dbReference>
<dbReference type="EMBL" id="JBHSAW010000010">
    <property type="protein sequence ID" value="MFC4097447.1"/>
    <property type="molecule type" value="Genomic_DNA"/>
</dbReference>
<gene>
    <name evidence="3" type="ORF">ACFOUT_16270</name>
</gene>
<organism evidence="3 4">
    <name type="scientific">Euzebyella saccharophila</name>
    <dbReference type="NCBI Taxonomy" id="679664"/>
    <lineage>
        <taxon>Bacteria</taxon>
        <taxon>Pseudomonadati</taxon>
        <taxon>Bacteroidota</taxon>
        <taxon>Flavobacteriia</taxon>
        <taxon>Flavobacteriales</taxon>
        <taxon>Flavobacteriaceae</taxon>
        <taxon>Euzebyella</taxon>
    </lineage>
</organism>
<evidence type="ECO:0000313" key="4">
    <source>
        <dbReference type="Proteomes" id="UP001595814"/>
    </source>
</evidence>
<evidence type="ECO:0000256" key="1">
    <source>
        <dbReference type="ARBA" id="ARBA00022723"/>
    </source>
</evidence>
<dbReference type="PROSITE" id="PS01047">
    <property type="entry name" value="HMA_1"/>
    <property type="match status" value="1"/>
</dbReference>